<dbReference type="Proteomes" id="UP001472677">
    <property type="component" value="Unassembled WGS sequence"/>
</dbReference>
<reference evidence="1 2" key="1">
    <citation type="journal article" date="2024" name="G3 (Bethesda)">
        <title>Genome assembly of Hibiscus sabdariffa L. provides insights into metabolisms of medicinal natural products.</title>
        <authorList>
            <person name="Kim T."/>
        </authorList>
    </citation>
    <scope>NUCLEOTIDE SEQUENCE [LARGE SCALE GENOMIC DNA]</scope>
    <source>
        <strain evidence="1">TK-2024</strain>
        <tissue evidence="1">Old leaves</tissue>
    </source>
</reference>
<evidence type="ECO:0000313" key="2">
    <source>
        <dbReference type="Proteomes" id="UP001472677"/>
    </source>
</evidence>
<dbReference type="EMBL" id="JBBPBM010000004">
    <property type="protein sequence ID" value="KAK8589446.1"/>
    <property type="molecule type" value="Genomic_DNA"/>
</dbReference>
<name>A0ABR2FYV4_9ROSI</name>
<gene>
    <name evidence="1" type="ORF">V6N12_023842</name>
</gene>
<protein>
    <submittedName>
        <fullName evidence="1">Uncharacterized protein</fullName>
    </submittedName>
</protein>
<keyword evidence="2" id="KW-1185">Reference proteome</keyword>
<accession>A0ABR2FYV4</accession>
<proteinExistence type="predicted"/>
<comment type="caution">
    <text evidence="1">The sequence shown here is derived from an EMBL/GenBank/DDBJ whole genome shotgun (WGS) entry which is preliminary data.</text>
</comment>
<evidence type="ECO:0000313" key="1">
    <source>
        <dbReference type="EMBL" id="KAK8589446.1"/>
    </source>
</evidence>
<organism evidence="1 2">
    <name type="scientific">Hibiscus sabdariffa</name>
    <name type="common">roselle</name>
    <dbReference type="NCBI Taxonomy" id="183260"/>
    <lineage>
        <taxon>Eukaryota</taxon>
        <taxon>Viridiplantae</taxon>
        <taxon>Streptophyta</taxon>
        <taxon>Embryophyta</taxon>
        <taxon>Tracheophyta</taxon>
        <taxon>Spermatophyta</taxon>
        <taxon>Magnoliopsida</taxon>
        <taxon>eudicotyledons</taxon>
        <taxon>Gunneridae</taxon>
        <taxon>Pentapetalae</taxon>
        <taxon>rosids</taxon>
        <taxon>malvids</taxon>
        <taxon>Malvales</taxon>
        <taxon>Malvaceae</taxon>
        <taxon>Malvoideae</taxon>
        <taxon>Hibiscus</taxon>
    </lineage>
</organism>
<sequence length="86" mass="9790">MAASSVHGSMKKTLIDKTLFPHFGLKKVLGSLKDRKPISRYVREKKLGGNKRVEAIQLTSTLDWFGVLNVLPVLNTWCMFFCTDEF</sequence>